<evidence type="ECO:0000313" key="5">
    <source>
        <dbReference type="Proteomes" id="UP000006230"/>
    </source>
</evidence>
<accession>Q0FQ40</accession>
<dbReference type="GO" id="GO:0016787">
    <property type="term" value="F:hydrolase activity"/>
    <property type="evidence" value="ECO:0007669"/>
    <property type="project" value="UniProtKB-KW"/>
</dbReference>
<gene>
    <name evidence="4" type="ORF">R2601_24991</name>
</gene>
<dbReference type="AlphaFoldDB" id="Q0FQ40"/>
<dbReference type="PANTHER" id="PTHR43037">
    <property type="entry name" value="UNNAMED PRODUCT-RELATED"/>
    <property type="match status" value="1"/>
</dbReference>
<keyword evidence="1 3" id="KW-0732">Signal</keyword>
<proteinExistence type="predicted"/>
<dbReference type="HOGENOM" id="CLU_027551_0_0_5"/>
<name>Q0FQ40_SALBH</name>
<keyword evidence="2" id="KW-0378">Hydrolase</keyword>
<evidence type="ECO:0000256" key="2">
    <source>
        <dbReference type="ARBA" id="ARBA00022801"/>
    </source>
</evidence>
<evidence type="ECO:0000313" key="4">
    <source>
        <dbReference type="EMBL" id="EAU46214.1"/>
    </source>
</evidence>
<dbReference type="NCBIfam" id="TIGR01840">
    <property type="entry name" value="esterase_phb"/>
    <property type="match status" value="1"/>
</dbReference>
<evidence type="ECO:0000256" key="3">
    <source>
        <dbReference type="SAM" id="SignalP"/>
    </source>
</evidence>
<dbReference type="PANTHER" id="PTHR43037:SF1">
    <property type="entry name" value="BLL1128 PROTEIN"/>
    <property type="match status" value="1"/>
</dbReference>
<dbReference type="Proteomes" id="UP000006230">
    <property type="component" value="Unassembled WGS sequence"/>
</dbReference>
<dbReference type="OrthoDB" id="9767239at2"/>
<dbReference type="SUPFAM" id="SSF53474">
    <property type="entry name" value="alpha/beta-Hydrolases"/>
    <property type="match status" value="2"/>
</dbReference>
<dbReference type="STRING" id="314265.R2601_24991"/>
<dbReference type="InterPro" id="IPR029058">
    <property type="entry name" value="AB_hydrolase_fold"/>
</dbReference>
<comment type="caution">
    <text evidence="4">The sequence shown here is derived from an EMBL/GenBank/DDBJ whole genome shotgun (WGS) entry which is preliminary data.</text>
</comment>
<reference evidence="4 5" key="1">
    <citation type="journal article" date="2010" name="J. Bacteriol.">
        <title>Genome sequences of Pelagibaca bermudensis HTCC2601T and Maritimibacter alkaliphilus HTCC2654T, the type strains of two marine Roseobacter genera.</title>
        <authorList>
            <person name="Thrash J.C."/>
            <person name="Cho J.C."/>
            <person name="Ferriera S."/>
            <person name="Johnson J."/>
            <person name="Vergin K.L."/>
            <person name="Giovannoni S.J."/>
        </authorList>
    </citation>
    <scope>NUCLEOTIDE SEQUENCE [LARGE SCALE GENOMIC DNA]</scope>
    <source>
        <strain evidence="5">DSM 26914 / JCM 13377 / KCTC 12554 / HTCC2601</strain>
    </source>
</reference>
<sequence length="342" mass="36767">MGFPLPRLTLPVLSALALLQGPALALEPLADFGDNPGALDAFLYRPDGLSAPAPLIVALHGCLMSAAGFDDETGLTALADDLGAVLLLPQQREANMERGCFRWHDDDDNQPGEGESASILQMIDQALASEGADPARVYVMGLSAGGAMSAVLLANYPHRLAGGAIIAGLPYGCNRPAGVFDFNWYTLHYNIFAQDGADASYACGITRFFSATDRDAEDWASYVHEVIDAEPEDWPLISIWQGLGDETVDPANLQELTEQWTAVIGIDALPDATERFGRATRNLYRDDQGETRIESWSLEGFPHAVPVDTDGTPESCGFEAEYITDGGVCAVRRIAQFWGLAD</sequence>
<evidence type="ECO:0000256" key="1">
    <source>
        <dbReference type="ARBA" id="ARBA00022729"/>
    </source>
</evidence>
<protein>
    <submittedName>
        <fullName evidence="4">Polyhydroxybutyrate depolymerase</fullName>
    </submittedName>
</protein>
<dbReference type="RefSeq" id="WP_007800513.1">
    <property type="nucleotide sequence ID" value="NZ_DS022276.1"/>
</dbReference>
<keyword evidence="5" id="KW-1185">Reference proteome</keyword>
<dbReference type="GO" id="GO:0005576">
    <property type="term" value="C:extracellular region"/>
    <property type="evidence" value="ECO:0007669"/>
    <property type="project" value="InterPro"/>
</dbReference>
<dbReference type="EMBL" id="AATQ01000016">
    <property type="protein sequence ID" value="EAU46214.1"/>
    <property type="molecule type" value="Genomic_DNA"/>
</dbReference>
<feature type="chain" id="PRO_5004171865" evidence="3">
    <location>
        <begin position="26"/>
        <end position="342"/>
    </location>
</feature>
<dbReference type="InterPro" id="IPR050955">
    <property type="entry name" value="Plant_Biomass_Hydrol_Est"/>
</dbReference>
<dbReference type="InterPro" id="IPR010126">
    <property type="entry name" value="Esterase_phb"/>
</dbReference>
<dbReference type="Gene3D" id="3.40.50.1820">
    <property type="entry name" value="alpha/beta hydrolase"/>
    <property type="match status" value="1"/>
</dbReference>
<dbReference type="Pfam" id="PF10503">
    <property type="entry name" value="Esterase_PHB"/>
    <property type="match status" value="1"/>
</dbReference>
<feature type="signal peptide" evidence="3">
    <location>
        <begin position="1"/>
        <end position="25"/>
    </location>
</feature>
<organism evidence="4 5">
    <name type="scientific">Salipiger bermudensis (strain DSM 26914 / JCM 13377 / KCTC 12554 / HTCC2601)</name>
    <name type="common">Pelagibaca bermudensis</name>
    <dbReference type="NCBI Taxonomy" id="314265"/>
    <lineage>
        <taxon>Bacteria</taxon>
        <taxon>Pseudomonadati</taxon>
        <taxon>Pseudomonadota</taxon>
        <taxon>Alphaproteobacteria</taxon>
        <taxon>Rhodobacterales</taxon>
        <taxon>Roseobacteraceae</taxon>
        <taxon>Salipiger</taxon>
    </lineage>
</organism>
<dbReference type="eggNOG" id="COG3509">
    <property type="taxonomic scope" value="Bacteria"/>
</dbReference>